<keyword evidence="1" id="KW-0808">Transferase</keyword>
<evidence type="ECO:0000313" key="4">
    <source>
        <dbReference type="EMBL" id="KAJ4390640.1"/>
    </source>
</evidence>
<dbReference type="Gene3D" id="3.90.470.20">
    <property type="entry name" value="4'-phosphopantetheinyl transferase domain"/>
    <property type="match status" value="1"/>
</dbReference>
<organism evidence="4 5">
    <name type="scientific">Gnomoniopsis smithogilvyi</name>
    <dbReference type="NCBI Taxonomy" id="1191159"/>
    <lineage>
        <taxon>Eukaryota</taxon>
        <taxon>Fungi</taxon>
        <taxon>Dikarya</taxon>
        <taxon>Ascomycota</taxon>
        <taxon>Pezizomycotina</taxon>
        <taxon>Sordariomycetes</taxon>
        <taxon>Sordariomycetidae</taxon>
        <taxon>Diaporthales</taxon>
        <taxon>Gnomoniaceae</taxon>
        <taxon>Gnomoniopsis</taxon>
    </lineage>
</organism>
<keyword evidence="5" id="KW-1185">Reference proteome</keyword>
<name>A0A9W8YTC1_9PEZI</name>
<dbReference type="Pfam" id="PF01648">
    <property type="entry name" value="ACPS"/>
    <property type="match status" value="1"/>
</dbReference>
<dbReference type="GO" id="GO:0000287">
    <property type="term" value="F:magnesium ion binding"/>
    <property type="evidence" value="ECO:0007669"/>
    <property type="project" value="InterPro"/>
</dbReference>
<gene>
    <name evidence="4" type="ORF">N0V93_004238</name>
</gene>
<evidence type="ECO:0000259" key="3">
    <source>
        <dbReference type="Pfam" id="PF01648"/>
    </source>
</evidence>
<feature type="compositionally biased region" description="Polar residues" evidence="2">
    <location>
        <begin position="57"/>
        <end position="80"/>
    </location>
</feature>
<sequence>MAAQRILRKFPLSLGLGTDICHVIRIEGILKSSRGARFVRKILNPEERTHPKIQWLLQPQSGPTPSTQNAQSRLKGSSPCSDHLQAGWKLDESSSAPDIQIAAKFIAGRFAAKEAVVKAHPHRALTWHDITIRSQAAVHPGRNGAPLAIVHGENEDLEALISISHDGEYATAVCLGAGPSM</sequence>
<evidence type="ECO:0000256" key="1">
    <source>
        <dbReference type="ARBA" id="ARBA00022679"/>
    </source>
</evidence>
<feature type="domain" description="4'-phosphopantetheinyl transferase" evidence="3">
    <location>
        <begin position="100"/>
        <end position="174"/>
    </location>
</feature>
<accession>A0A9W8YTC1</accession>
<feature type="region of interest" description="Disordered" evidence="2">
    <location>
        <begin position="57"/>
        <end position="83"/>
    </location>
</feature>
<proteinExistence type="predicted"/>
<dbReference type="InterPro" id="IPR037143">
    <property type="entry name" value="4-PPantetheinyl_Trfase_dom_sf"/>
</dbReference>
<evidence type="ECO:0000256" key="2">
    <source>
        <dbReference type="SAM" id="MobiDB-lite"/>
    </source>
</evidence>
<dbReference type="AlphaFoldDB" id="A0A9W8YTC1"/>
<dbReference type="Proteomes" id="UP001140453">
    <property type="component" value="Unassembled WGS sequence"/>
</dbReference>
<protein>
    <recommendedName>
        <fullName evidence="3">4'-phosphopantetheinyl transferase domain-containing protein</fullName>
    </recommendedName>
</protein>
<dbReference type="EMBL" id="JAPEVB010000003">
    <property type="protein sequence ID" value="KAJ4390640.1"/>
    <property type="molecule type" value="Genomic_DNA"/>
</dbReference>
<dbReference type="OrthoDB" id="15433at2759"/>
<evidence type="ECO:0000313" key="5">
    <source>
        <dbReference type="Proteomes" id="UP001140453"/>
    </source>
</evidence>
<dbReference type="InterPro" id="IPR008278">
    <property type="entry name" value="4-PPantetheinyl_Trfase_dom"/>
</dbReference>
<comment type="caution">
    <text evidence="4">The sequence shown here is derived from an EMBL/GenBank/DDBJ whole genome shotgun (WGS) entry which is preliminary data.</text>
</comment>
<dbReference type="GO" id="GO:0008897">
    <property type="term" value="F:holo-[acyl-carrier-protein] synthase activity"/>
    <property type="evidence" value="ECO:0007669"/>
    <property type="project" value="InterPro"/>
</dbReference>
<reference evidence="4" key="1">
    <citation type="submission" date="2022-10" db="EMBL/GenBank/DDBJ databases">
        <title>Tapping the CABI collections for fungal endophytes: first genome assemblies for Collariella, Neodidymelliopsis, Ascochyta clinopodiicola, Didymella pomorum, Didymosphaeria variabile, Neocosmospora piperis and Neocucurbitaria cava.</title>
        <authorList>
            <person name="Hill R."/>
        </authorList>
    </citation>
    <scope>NUCLEOTIDE SEQUENCE</scope>
    <source>
        <strain evidence="4">IMI 355082</strain>
    </source>
</reference>
<dbReference type="SUPFAM" id="SSF56214">
    <property type="entry name" value="4'-phosphopantetheinyl transferase"/>
    <property type="match status" value="1"/>
</dbReference>